<dbReference type="EMBL" id="KZ819924">
    <property type="protein sequence ID" value="PWN50510.1"/>
    <property type="molecule type" value="Genomic_DNA"/>
</dbReference>
<name>A0ACD0NXF3_9BASI</name>
<evidence type="ECO:0000313" key="2">
    <source>
        <dbReference type="Proteomes" id="UP000245626"/>
    </source>
</evidence>
<reference evidence="1 2" key="1">
    <citation type="journal article" date="2018" name="Mol. Biol. Evol.">
        <title>Broad Genomic Sampling Reveals a Smut Pathogenic Ancestry of the Fungal Clade Ustilaginomycotina.</title>
        <authorList>
            <person name="Kijpornyongpan T."/>
            <person name="Mondo S.J."/>
            <person name="Barry K."/>
            <person name="Sandor L."/>
            <person name="Lee J."/>
            <person name="Lipzen A."/>
            <person name="Pangilinan J."/>
            <person name="LaButti K."/>
            <person name="Hainaut M."/>
            <person name="Henrissat B."/>
            <person name="Grigoriev I.V."/>
            <person name="Spatafora J.W."/>
            <person name="Aime M.C."/>
        </authorList>
    </citation>
    <scope>NUCLEOTIDE SEQUENCE [LARGE SCALE GENOMIC DNA]</scope>
    <source>
        <strain evidence="1 2">SA 807</strain>
    </source>
</reference>
<accession>A0ACD0NXF3</accession>
<gene>
    <name evidence="1" type="ORF">IE53DRAFT_368846</name>
</gene>
<evidence type="ECO:0000313" key="1">
    <source>
        <dbReference type="EMBL" id="PWN50510.1"/>
    </source>
</evidence>
<dbReference type="Proteomes" id="UP000245626">
    <property type="component" value="Unassembled WGS sequence"/>
</dbReference>
<proteinExistence type="predicted"/>
<keyword evidence="2" id="KW-1185">Reference proteome</keyword>
<sequence>MHVYVQDSPRVLVLISGDDPDPLSQDRRAAAASASGNNGAIPPASEADLVTGLLISAAPQQGLTSVAKAVVQLVKSKGLEDLSLQKLTPRSVAGCLGLINVGHDLFVAVVTSAQEVGAIRPGEVIMRITSVSFYCVNRSIWDESLISDSGGGGVAGGVDPYDANAVVSETPIGQPSLYEHPCASLKKLLGTGTFYYAKGGGFDISTRLDKRISSPHSGNLHDLSQYDSRFVWNNYMIEPLMEFRERLEPSEKSRFDSECFLLLAIQGFVGVYDMFSPVPFSSSSSSLPSISSMNRQQSTVSLISRLSWKRAGTRFNTRGVDDDGNVANFVETETIFHNDEATYSYNQVRGSVPLFWEQQGLQAFNARIQITRPRIASQPAFDRHFADLIFQYSHVHAINLLGTRDAETVLSAAYAEHMRNSAAEGVAILPSEEGVPGRGPLEDDLDRMGLTNFDFHATSRALGGLEGVRNELKFLGPVQLKRKAFGCLVIDPSDGRVLRQQKGVFRTNCLDCLDRTNVIQDMLSQATLESFMEAARNKKPSFEPFTAPTHALWTHHRVLWAENGDALSKIYAGTGALNTSFTRSGKKTLGGLLSDAAKSAGRMYINNFQDKGKQNVIDVLLGNMANQKPVTIFDPIADSVAAELNARVDEYSTSGTISIFTGTFNLNGKSPGESLLPWLFPDEKAEEPDIFALGFQEIVQLTPQQILMTDPDKIRIWESTIVDTLSRRQEKRSDYVLLRSEQLVGTALVILIKEELVGHVRQIEAAYKKTGLKGMSGNKGGVAVRLDYRDTSICFVTAHFAAGHSNHEERNADYWTITRGLTFQRGRTIANHDHVIWLGDFNYRIDLPNETVRSMASRDDFQGLYLRDQLGRSRELGAVFPGYSEGVILFRPTYKYDNGSNVYDSSEKQRIPAWTDRILYRGEGLEQQSYYRAELKTSDHRPVYSCFTAKVRTFDEVKKNEIKRQLMMERRRSGGNRNEVFPPNGFAHHAVARGVEGCSDEEASSDDPDLPPPSTDERKWWESEARRARDGEEISSDDQSDSSDSYSHSDEDDDDHGGGDGGGGGGREGKDRGGSMKTSVDLGNPFRKSQQQQHQQQRGRLTQGRSKSPPSKSSQISSFRSPRPPPPLPGTTATTTGLPRSVVSTSTSFQSPRPPARRNLQTSKAVSPTSGRRIFSSPSKPPKPFHQNGQGGSGIVGDQRTPLDPTGNAGNSENQRPPPPPIPVKPSVISSKGEGATSGAVGKSGGGGEGKVESKAFKSGVGSKVSRPPIAPPRPSLGPRSASYSSQKSSKSLLDDSDSEDGLKM</sequence>
<organism evidence="1 2">
    <name type="scientific">Violaceomyces palustris</name>
    <dbReference type="NCBI Taxonomy" id="1673888"/>
    <lineage>
        <taxon>Eukaryota</taxon>
        <taxon>Fungi</taxon>
        <taxon>Dikarya</taxon>
        <taxon>Basidiomycota</taxon>
        <taxon>Ustilaginomycotina</taxon>
        <taxon>Ustilaginomycetes</taxon>
        <taxon>Violaceomycetales</taxon>
        <taxon>Violaceomycetaceae</taxon>
        <taxon>Violaceomyces</taxon>
    </lineage>
</organism>
<protein>
    <submittedName>
        <fullName evidence="1">Uncharacterized protein</fullName>
    </submittedName>
</protein>